<evidence type="ECO:0000313" key="2">
    <source>
        <dbReference type="EMBL" id="UOQ85705.1"/>
    </source>
</evidence>
<name>A0ABY4GMV1_9BACI</name>
<evidence type="ECO:0000313" key="3">
    <source>
        <dbReference type="Proteomes" id="UP000831537"/>
    </source>
</evidence>
<reference evidence="2 3" key="1">
    <citation type="submission" date="2022-04" db="EMBL/GenBank/DDBJ databases">
        <title>Gracilibacillus sp. isolated from saltern.</title>
        <authorList>
            <person name="Won M."/>
            <person name="Lee C.-M."/>
            <person name="Woen H.-Y."/>
            <person name="Kwon S.-W."/>
        </authorList>
    </citation>
    <scope>NUCLEOTIDE SEQUENCE [LARGE SCALE GENOMIC DNA]</scope>
    <source>
        <strain evidence="2 3">SSPM10-3</strain>
    </source>
</reference>
<organism evidence="2 3">
    <name type="scientific">Gracilibacillus salinarum</name>
    <dbReference type="NCBI Taxonomy" id="2932255"/>
    <lineage>
        <taxon>Bacteria</taxon>
        <taxon>Bacillati</taxon>
        <taxon>Bacillota</taxon>
        <taxon>Bacilli</taxon>
        <taxon>Bacillales</taxon>
        <taxon>Bacillaceae</taxon>
        <taxon>Gracilibacillus</taxon>
    </lineage>
</organism>
<keyword evidence="1" id="KW-0472">Membrane</keyword>
<dbReference type="EMBL" id="CP095071">
    <property type="protein sequence ID" value="UOQ85705.1"/>
    <property type="molecule type" value="Genomic_DNA"/>
</dbReference>
<protein>
    <submittedName>
        <fullName evidence="2">Uncharacterized protein</fullName>
    </submittedName>
</protein>
<accession>A0ABY4GMV1</accession>
<keyword evidence="3" id="KW-1185">Reference proteome</keyword>
<dbReference type="RefSeq" id="WP_244745859.1">
    <property type="nucleotide sequence ID" value="NZ_CP095071.1"/>
</dbReference>
<keyword evidence="1" id="KW-0812">Transmembrane</keyword>
<sequence length="277" mass="31644">MSEVAVDYKERFTVENDGKLQTIHPRRLHKNKKRSSKIKRISPSAMSEMITSKVEYIEIINEFDFSDGIGSKKAEKGNINNVREHKVSKKPYSKVVATMFLSQPFFKESTLLAKEQIENDMFKDIKHLSFWAIIGNIVTAVFSIPFWIIVILLIFLALTECIYSIGKRFRLPGIDYSPISKAIVLISLLGLFLVVSVVQIGMNYFLALGQGMPITQLAEESPKYAQLFLQFANLQTLLGFILISFYINSIRKMVMYGTGLKTSEWDEKAMKQHPENL</sequence>
<feature type="transmembrane region" description="Helical" evidence="1">
    <location>
        <begin position="183"/>
        <end position="207"/>
    </location>
</feature>
<feature type="transmembrane region" description="Helical" evidence="1">
    <location>
        <begin position="227"/>
        <end position="247"/>
    </location>
</feature>
<feature type="transmembrane region" description="Helical" evidence="1">
    <location>
        <begin position="130"/>
        <end position="163"/>
    </location>
</feature>
<keyword evidence="1" id="KW-1133">Transmembrane helix</keyword>
<evidence type="ECO:0000256" key="1">
    <source>
        <dbReference type="SAM" id="Phobius"/>
    </source>
</evidence>
<proteinExistence type="predicted"/>
<dbReference type="Proteomes" id="UP000831537">
    <property type="component" value="Chromosome"/>
</dbReference>
<gene>
    <name evidence="2" type="ORF">MUN87_02015</name>
</gene>